<gene>
    <name evidence="2" type="ORF">CHGG_05460</name>
</gene>
<feature type="region of interest" description="Disordered" evidence="1">
    <location>
        <begin position="1"/>
        <end position="31"/>
    </location>
</feature>
<evidence type="ECO:0000313" key="3">
    <source>
        <dbReference type="Proteomes" id="UP000001056"/>
    </source>
</evidence>
<dbReference type="RefSeq" id="XP_001221555.1">
    <property type="nucleotide sequence ID" value="XM_001221554.1"/>
</dbReference>
<dbReference type="OrthoDB" id="10004862at2759"/>
<dbReference type="VEuPathDB" id="FungiDB:CHGG_05460"/>
<dbReference type="GeneID" id="4391028"/>
<dbReference type="Proteomes" id="UP000001056">
    <property type="component" value="Unassembled WGS sequence"/>
</dbReference>
<dbReference type="AlphaFoldDB" id="Q2H7A5"/>
<protein>
    <submittedName>
        <fullName evidence="2">Uncharacterized protein</fullName>
    </submittedName>
</protein>
<evidence type="ECO:0000313" key="2">
    <source>
        <dbReference type="EMBL" id="EAQ88841.1"/>
    </source>
</evidence>
<name>Q2H7A5_CHAGB</name>
<organism evidence="2 3">
    <name type="scientific">Chaetomium globosum (strain ATCC 6205 / CBS 148.51 / DSM 1962 / NBRC 6347 / NRRL 1970)</name>
    <name type="common">Soil fungus</name>
    <dbReference type="NCBI Taxonomy" id="306901"/>
    <lineage>
        <taxon>Eukaryota</taxon>
        <taxon>Fungi</taxon>
        <taxon>Dikarya</taxon>
        <taxon>Ascomycota</taxon>
        <taxon>Pezizomycotina</taxon>
        <taxon>Sordariomycetes</taxon>
        <taxon>Sordariomycetidae</taxon>
        <taxon>Sordariales</taxon>
        <taxon>Chaetomiaceae</taxon>
        <taxon>Chaetomium</taxon>
    </lineage>
</organism>
<accession>Q2H7A5</accession>
<dbReference type="InParanoid" id="Q2H7A5"/>
<keyword evidence="3" id="KW-1185">Reference proteome</keyword>
<sequence>MDSHGGLDPPEMEFDSWGDSRTSNDRPPGVVECTRNMMELRFPEEIGGEVEERWLGLEEGWVYRSSWGEEKMMKFVEGLDEMEVVVKEVTEAEARGADPKFVLSICGPSAINSVRKTMPKLDENLRTSAAALPLPRGSISSKGLTHLPRSK</sequence>
<proteinExistence type="predicted"/>
<dbReference type="HOGENOM" id="CLU_1731249_0_0_1"/>
<dbReference type="EMBL" id="CH408031">
    <property type="protein sequence ID" value="EAQ88841.1"/>
    <property type="molecule type" value="Genomic_DNA"/>
</dbReference>
<evidence type="ECO:0000256" key="1">
    <source>
        <dbReference type="SAM" id="MobiDB-lite"/>
    </source>
</evidence>
<reference evidence="3" key="1">
    <citation type="journal article" date="2015" name="Genome Announc.">
        <title>Draft genome sequence of the cellulolytic fungus Chaetomium globosum.</title>
        <authorList>
            <person name="Cuomo C.A."/>
            <person name="Untereiner W.A."/>
            <person name="Ma L.-J."/>
            <person name="Grabherr M."/>
            <person name="Birren B.W."/>
        </authorList>
    </citation>
    <scope>NUCLEOTIDE SEQUENCE [LARGE SCALE GENOMIC DNA]</scope>
    <source>
        <strain evidence="3">ATCC 6205 / CBS 148.51 / DSM 1962 / NBRC 6347 / NRRL 1970</strain>
    </source>
</reference>
<dbReference type="eggNOG" id="ENOG502SQD8">
    <property type="taxonomic scope" value="Eukaryota"/>
</dbReference>